<keyword evidence="4 12" id="KW-1003">Cell membrane</keyword>
<dbReference type="SMART" id="SM00958">
    <property type="entry name" value="SecA_PP_bind"/>
    <property type="match status" value="1"/>
</dbReference>
<dbReference type="PANTHER" id="PTHR30612:SF0">
    <property type="entry name" value="CHLOROPLAST PROTEIN-TRANSPORTING ATPASE"/>
    <property type="match status" value="1"/>
</dbReference>
<dbReference type="NCBIfam" id="TIGR00963">
    <property type="entry name" value="secA"/>
    <property type="match status" value="1"/>
</dbReference>
<feature type="binding site" evidence="12">
    <location>
        <begin position="104"/>
        <end position="108"/>
    </location>
    <ligand>
        <name>ATP</name>
        <dbReference type="ChEBI" id="CHEBI:30616"/>
    </ligand>
</feature>
<evidence type="ECO:0000256" key="9">
    <source>
        <dbReference type="ARBA" id="ARBA00022967"/>
    </source>
</evidence>
<accession>A0A1G1XK92</accession>
<evidence type="ECO:0000256" key="11">
    <source>
        <dbReference type="ARBA" id="ARBA00023136"/>
    </source>
</evidence>
<dbReference type="HAMAP" id="MF_01382">
    <property type="entry name" value="SecA"/>
    <property type="match status" value="1"/>
</dbReference>
<dbReference type="InterPro" id="IPR036670">
    <property type="entry name" value="SecA_X-link_sf"/>
</dbReference>
<feature type="domain" description="SecA family profile" evidence="16">
    <location>
        <begin position="2"/>
        <end position="610"/>
    </location>
</feature>
<name>A0A1G1XK92_9BACT</name>
<dbReference type="GO" id="GO:0031522">
    <property type="term" value="C:cell envelope Sec protein transport complex"/>
    <property type="evidence" value="ECO:0007669"/>
    <property type="project" value="TreeGrafter"/>
</dbReference>
<evidence type="ECO:0000313" key="18">
    <source>
        <dbReference type="Proteomes" id="UP000178570"/>
    </source>
</evidence>
<dbReference type="STRING" id="1797529.A2570_02405"/>
<evidence type="ECO:0000256" key="12">
    <source>
        <dbReference type="HAMAP-Rule" id="MF_01382"/>
    </source>
</evidence>
<dbReference type="PROSITE" id="PS01312">
    <property type="entry name" value="SECA"/>
    <property type="match status" value="1"/>
</dbReference>
<evidence type="ECO:0000259" key="14">
    <source>
        <dbReference type="PROSITE" id="PS51192"/>
    </source>
</evidence>
<dbReference type="CDD" id="cd17928">
    <property type="entry name" value="DEXDc_SecA"/>
    <property type="match status" value="1"/>
</dbReference>
<dbReference type="EC" id="7.4.2.8" evidence="12"/>
<dbReference type="GO" id="GO:0043952">
    <property type="term" value="P:protein transport by the Sec complex"/>
    <property type="evidence" value="ECO:0007669"/>
    <property type="project" value="TreeGrafter"/>
</dbReference>
<dbReference type="GO" id="GO:0065002">
    <property type="term" value="P:intracellular protein transmembrane transport"/>
    <property type="evidence" value="ECO:0007669"/>
    <property type="project" value="UniProtKB-UniRule"/>
</dbReference>
<dbReference type="GO" id="GO:0005886">
    <property type="term" value="C:plasma membrane"/>
    <property type="evidence" value="ECO:0007669"/>
    <property type="project" value="UniProtKB-SubCell"/>
</dbReference>
<evidence type="ECO:0000256" key="5">
    <source>
        <dbReference type="ARBA" id="ARBA00022490"/>
    </source>
</evidence>
<evidence type="ECO:0000256" key="4">
    <source>
        <dbReference type="ARBA" id="ARBA00022475"/>
    </source>
</evidence>
<comment type="catalytic activity">
    <reaction evidence="12">
        <text>ATP + H2O + cellular proteinSide 1 = ADP + phosphate + cellular proteinSide 2.</text>
        <dbReference type="EC" id="7.4.2.8"/>
    </reaction>
</comment>
<proteinExistence type="inferred from homology"/>
<dbReference type="AlphaFoldDB" id="A0A1G1XK92"/>
<dbReference type="InterPro" id="IPR020937">
    <property type="entry name" value="SecA_CS"/>
</dbReference>
<sequence length="813" mass="92632">MVNFFKIFLKDANQKAIEKLSTILLSINSLESSLSGLDDEGLRRRSLDLRKTVLGGASLESVLPESFALVRESAKRTLGQRAFDSQLLGGIVLWQGKVAEMKTGEGKTLAATMPAYLHGLTGKGVHVVTVNDYLAQRDAVWMGQIFHLLGLKVSCLIHENSFIYDSDWRSAETEDESRDEFSSFRVFHNFLKPVKRKEAYQADIIYGTNHQFGFDYLRDNLVYRSEDSVQRGLYFAIVDEVDSILIDEARTPLIISAPDVDAAKIYREFAKIAPRLNSGSDVEIDEKKHSAFLTDTGIEKLKQFFGRDIYEDNNLVLVHHLEESLKAQFLFKRDKNYVVKDGQVIIVDEFTGRLMQGRRYSGGLHQAIEAKEGLKIQEESRTAATITLQNYFRMYPILSGMTGTALSSSEEFSKVYHLDVLPIPTNKSNIRKDASDMIFVTEKAKLDSLVKQVKTRSGLGQPILIGTVSIEKNETLSALLKRNGVEHNVLNAKQHEKEAEAIAQAGKKGHVTVATNMAGRGVDIILGGNPQNEEEAEEIKKLGGLYVIGTERHESRRIDNQLRGRSGRQGDPGMTQFFVSLEDDLMRIFGSDKIRGLIQRLNLPEDQPVQNEFVSKALDSAQEKVEGANFDIRKYVLEYDDVLSRQRDAVYRRRKEFLLADQQQTMALIMNVIGEALDMFFKKYNTDSFDFENLWREIDSLTNLPASLKERSHSKEDLRNVVLEFFEQFLKTKEVESLRQGALRVLDVLWMEHLEAMDHLIDSVRLRDYAHHQPISEYKRESYQMFKDLFENFSLNLFIGFGRMINEPRKVTD</sequence>
<dbReference type="InterPro" id="IPR044722">
    <property type="entry name" value="SecA_SF2_C"/>
</dbReference>
<evidence type="ECO:0000256" key="3">
    <source>
        <dbReference type="ARBA" id="ARBA00022448"/>
    </source>
</evidence>
<comment type="similarity">
    <text evidence="2 12 13">Belongs to the SecA family.</text>
</comment>
<evidence type="ECO:0000259" key="15">
    <source>
        <dbReference type="PROSITE" id="PS51194"/>
    </source>
</evidence>
<protein>
    <recommendedName>
        <fullName evidence="12 13">Protein translocase subunit SecA</fullName>
        <ecNumber evidence="12">7.4.2.8</ecNumber>
    </recommendedName>
</protein>
<dbReference type="InterPro" id="IPR011130">
    <property type="entry name" value="SecA_preprotein_X-link_dom"/>
</dbReference>
<dbReference type="EMBL" id="MHHY01000007">
    <property type="protein sequence ID" value="OGY40565.1"/>
    <property type="molecule type" value="Genomic_DNA"/>
</dbReference>
<evidence type="ECO:0000256" key="10">
    <source>
        <dbReference type="ARBA" id="ARBA00023010"/>
    </source>
</evidence>
<evidence type="ECO:0000256" key="8">
    <source>
        <dbReference type="ARBA" id="ARBA00022927"/>
    </source>
</evidence>
<evidence type="ECO:0000256" key="2">
    <source>
        <dbReference type="ARBA" id="ARBA00007650"/>
    </source>
</evidence>
<dbReference type="GO" id="GO:0005829">
    <property type="term" value="C:cytosol"/>
    <property type="evidence" value="ECO:0007669"/>
    <property type="project" value="TreeGrafter"/>
</dbReference>
<feature type="domain" description="Helicase ATP-binding" evidence="14">
    <location>
        <begin position="88"/>
        <end position="277"/>
    </location>
</feature>
<dbReference type="InterPro" id="IPR014001">
    <property type="entry name" value="Helicase_ATP-bd"/>
</dbReference>
<comment type="caution">
    <text evidence="17">The sequence shown here is derived from an EMBL/GenBank/DDBJ whole genome shotgun (WGS) entry which is preliminary data.</text>
</comment>
<dbReference type="GO" id="GO:0017038">
    <property type="term" value="P:protein import"/>
    <property type="evidence" value="ECO:0007669"/>
    <property type="project" value="InterPro"/>
</dbReference>
<dbReference type="SUPFAM" id="SSF52540">
    <property type="entry name" value="P-loop containing nucleoside triphosphate hydrolases"/>
    <property type="match status" value="2"/>
</dbReference>
<dbReference type="SUPFAM" id="SSF81767">
    <property type="entry name" value="Pre-protein crosslinking domain of SecA"/>
    <property type="match status" value="1"/>
</dbReference>
<dbReference type="NCBIfam" id="NF009538">
    <property type="entry name" value="PRK12904.1"/>
    <property type="match status" value="1"/>
</dbReference>
<dbReference type="Gene3D" id="1.10.3060.10">
    <property type="entry name" value="Helical scaffold and wing domains of SecA"/>
    <property type="match status" value="1"/>
</dbReference>
<keyword evidence="10 12" id="KW-0811">Translocation</keyword>
<dbReference type="PANTHER" id="PTHR30612">
    <property type="entry name" value="SECA INNER MEMBRANE COMPONENT OF SEC PROTEIN SECRETION SYSTEM"/>
    <property type="match status" value="1"/>
</dbReference>
<keyword evidence="11 12" id="KW-0472">Membrane</keyword>
<feature type="domain" description="Helicase C-terminal" evidence="15">
    <location>
        <begin position="445"/>
        <end position="615"/>
    </location>
</feature>
<comment type="function">
    <text evidence="12">Part of the Sec protein translocase complex. Interacts with the SecYEG preprotein conducting channel. Has a central role in coupling the hydrolysis of ATP to the transfer of proteins into and across the cell membrane, serving as an ATP-driven molecular motor driving the stepwise translocation of polypeptide chains across the membrane.</text>
</comment>
<dbReference type="Gene3D" id="3.40.50.300">
    <property type="entry name" value="P-loop containing nucleotide triphosphate hydrolases"/>
    <property type="match status" value="3"/>
</dbReference>
<dbReference type="GO" id="GO:0008564">
    <property type="term" value="F:protein-exporting ATPase activity"/>
    <property type="evidence" value="ECO:0007669"/>
    <property type="project" value="UniProtKB-EC"/>
</dbReference>
<evidence type="ECO:0000256" key="7">
    <source>
        <dbReference type="ARBA" id="ARBA00022840"/>
    </source>
</evidence>
<keyword evidence="7 12" id="KW-0067">ATP-binding</keyword>
<feature type="binding site" evidence="12">
    <location>
        <position position="86"/>
    </location>
    <ligand>
        <name>ATP</name>
        <dbReference type="ChEBI" id="CHEBI:30616"/>
    </ligand>
</feature>
<keyword evidence="5 12" id="KW-0963">Cytoplasm</keyword>
<dbReference type="Proteomes" id="UP000178570">
    <property type="component" value="Unassembled WGS sequence"/>
</dbReference>
<evidence type="ECO:0000313" key="17">
    <source>
        <dbReference type="EMBL" id="OGY40565.1"/>
    </source>
</evidence>
<dbReference type="Pfam" id="PF07517">
    <property type="entry name" value="SecA_DEAD"/>
    <property type="match status" value="1"/>
</dbReference>
<dbReference type="PRINTS" id="PR00906">
    <property type="entry name" value="SECA"/>
</dbReference>
<dbReference type="GO" id="GO:0005524">
    <property type="term" value="F:ATP binding"/>
    <property type="evidence" value="ECO:0007669"/>
    <property type="project" value="UniProtKB-UniRule"/>
</dbReference>
<keyword evidence="3 12" id="KW-0813">Transport</keyword>
<gene>
    <name evidence="12" type="primary">secA</name>
    <name evidence="17" type="ORF">A2570_02405</name>
</gene>
<dbReference type="InterPro" id="IPR011116">
    <property type="entry name" value="SecA_Wing/Scaffold"/>
</dbReference>
<keyword evidence="9 12" id="KW-1278">Translocase</keyword>
<dbReference type="InterPro" id="IPR014018">
    <property type="entry name" value="SecA_motor_DEAD"/>
</dbReference>
<dbReference type="InterPro" id="IPR001650">
    <property type="entry name" value="Helicase_C-like"/>
</dbReference>
<comment type="subunit">
    <text evidence="12">Monomer and homodimer. Part of the essential Sec protein translocation apparatus which comprises SecA, SecYEG and auxiliary proteins SecDF. Other proteins may also be involved.</text>
</comment>
<dbReference type="GO" id="GO:0006605">
    <property type="term" value="P:protein targeting"/>
    <property type="evidence" value="ECO:0007669"/>
    <property type="project" value="UniProtKB-UniRule"/>
</dbReference>
<comment type="subcellular location">
    <subcellularLocation>
        <location evidence="12">Cell membrane</location>
        <topology evidence="12">Peripheral membrane protein</topology>
        <orientation evidence="12">Cytoplasmic side</orientation>
    </subcellularLocation>
    <subcellularLocation>
        <location evidence="12">Cytoplasm</location>
    </subcellularLocation>
    <subcellularLocation>
        <location evidence="1">Membrane</location>
        <topology evidence="1">Peripheral membrane protein</topology>
    </subcellularLocation>
    <text evidence="12">Distribution is 50-50.</text>
</comment>
<evidence type="ECO:0000256" key="1">
    <source>
        <dbReference type="ARBA" id="ARBA00004170"/>
    </source>
</evidence>
<dbReference type="InterPro" id="IPR027417">
    <property type="entry name" value="P-loop_NTPase"/>
</dbReference>
<evidence type="ECO:0000259" key="16">
    <source>
        <dbReference type="PROSITE" id="PS51196"/>
    </source>
</evidence>
<evidence type="ECO:0000256" key="6">
    <source>
        <dbReference type="ARBA" id="ARBA00022741"/>
    </source>
</evidence>
<dbReference type="Pfam" id="PF21090">
    <property type="entry name" value="P-loop_SecA"/>
    <property type="match status" value="1"/>
</dbReference>
<dbReference type="SUPFAM" id="SSF81886">
    <property type="entry name" value="Helical scaffold and wing domains of SecA"/>
    <property type="match status" value="1"/>
</dbReference>
<dbReference type="Pfam" id="PF07516">
    <property type="entry name" value="SecA_SW"/>
    <property type="match status" value="1"/>
</dbReference>
<dbReference type="InterPro" id="IPR036266">
    <property type="entry name" value="SecA_Wing/Scaffold_sf"/>
</dbReference>
<dbReference type="InterPro" id="IPR000185">
    <property type="entry name" value="SecA"/>
</dbReference>
<feature type="binding site" evidence="12">
    <location>
        <position position="523"/>
    </location>
    <ligand>
        <name>ATP</name>
        <dbReference type="ChEBI" id="CHEBI:30616"/>
    </ligand>
</feature>
<keyword evidence="8 12" id="KW-0653">Protein transport</keyword>
<evidence type="ECO:0000256" key="13">
    <source>
        <dbReference type="RuleBase" id="RU003874"/>
    </source>
</evidence>
<dbReference type="CDD" id="cd18803">
    <property type="entry name" value="SF2_C_secA"/>
    <property type="match status" value="1"/>
</dbReference>
<dbReference type="FunFam" id="3.40.50.300:FF:000429">
    <property type="entry name" value="Preprotein translocase subunit SecA"/>
    <property type="match status" value="1"/>
</dbReference>
<organism evidence="17 18">
    <name type="scientific">Candidatus Brennerbacteria bacterium RIFOXYD1_FULL_41_16</name>
    <dbReference type="NCBI Taxonomy" id="1797529"/>
    <lineage>
        <taxon>Bacteria</taxon>
        <taxon>Candidatus Brenneribacteriota</taxon>
    </lineage>
</organism>
<dbReference type="PROSITE" id="PS51192">
    <property type="entry name" value="HELICASE_ATP_BIND_1"/>
    <property type="match status" value="1"/>
</dbReference>
<reference evidence="17 18" key="1">
    <citation type="journal article" date="2016" name="Nat. Commun.">
        <title>Thousands of microbial genomes shed light on interconnected biogeochemical processes in an aquifer system.</title>
        <authorList>
            <person name="Anantharaman K."/>
            <person name="Brown C.T."/>
            <person name="Hug L.A."/>
            <person name="Sharon I."/>
            <person name="Castelle C.J."/>
            <person name="Probst A.J."/>
            <person name="Thomas B.C."/>
            <person name="Singh A."/>
            <person name="Wilkins M.J."/>
            <person name="Karaoz U."/>
            <person name="Brodie E.L."/>
            <person name="Williams K.H."/>
            <person name="Hubbard S.S."/>
            <person name="Banfield J.F."/>
        </authorList>
    </citation>
    <scope>NUCLEOTIDE SEQUENCE [LARGE SCALE GENOMIC DNA]</scope>
</reference>
<dbReference type="PROSITE" id="PS51194">
    <property type="entry name" value="HELICASE_CTER"/>
    <property type="match status" value="1"/>
</dbReference>
<dbReference type="PROSITE" id="PS51196">
    <property type="entry name" value="SECA_MOTOR_DEAD"/>
    <property type="match status" value="1"/>
</dbReference>
<dbReference type="Pfam" id="PF01043">
    <property type="entry name" value="SecA_PP_bind"/>
    <property type="match status" value="1"/>
</dbReference>
<dbReference type="InterPro" id="IPR011115">
    <property type="entry name" value="SecA_DEAD"/>
</dbReference>
<keyword evidence="6 12" id="KW-0547">Nucleotide-binding</keyword>
<dbReference type="SMART" id="SM00957">
    <property type="entry name" value="SecA_DEAD"/>
    <property type="match status" value="1"/>
</dbReference>
<dbReference type="Gene3D" id="3.90.1440.10">
    <property type="entry name" value="SecA, preprotein cross-linking domain"/>
    <property type="match status" value="1"/>
</dbReference>